<dbReference type="PROSITE" id="PS50011">
    <property type="entry name" value="PROTEIN_KINASE_DOM"/>
    <property type="match status" value="1"/>
</dbReference>
<dbReference type="PROSITE" id="PS00108">
    <property type="entry name" value="PROTEIN_KINASE_ST"/>
    <property type="match status" value="1"/>
</dbReference>
<sequence length="597" mass="66754">MAEAAGLALGAVGIINLFGSCVEFFDIVVRAREFSDDFDLLCTQLSLQQIRLVHWGEAVSLISSAGDKPPKQKPRILERPQVSAAVEASLNHLRNLLSKAYVITGRYDEDDGIERAVDELGPPTRAMTIFRGGFERFKSRIRRNRPSVWKVTRWSVHDYERFRMLISNIRELLDDLENATKPLGVEHRQRDLLISEIQSMSDTESLRLLKAVGEADRSSSQSLQVAAEFAGLRLSAVTSSASAASYHTARTHISVSIVTTTDHAQLFLPSSLCTTSRKNFATSAPDPLYLRPSAKPATDQQRNVNALEDLQRSCSKTDPRLSYSVLDQIGKGAFGTVYMARQKRSKNLVAIKKIHVFKGLEMYRIADEILISERCRHRNTVSFIESFWYGQEVWVAMDYMNGGALSETLGIETLGENGIAFACRQVLLGLDYLHGEGVIHRDVKSDNILLSLDGDVKLSDFSFATTVGNFQKKIGSIVGTPFWMAPEIMRKEPYGQKVDVWSLGITLIEMIDGVVPWTDELTLSFIGRVAVFKMVPPIQKKDSISKPLRAFTDRMLRWAPDTRATAKELLEDDFLKQAVSPAEFSSLVRVSRSKRGK</sequence>
<gene>
    <name evidence="6" type="ORF">B0T14DRAFT_508329</name>
</gene>
<dbReference type="SMART" id="SM00220">
    <property type="entry name" value="S_TKc"/>
    <property type="match status" value="1"/>
</dbReference>
<dbReference type="InterPro" id="IPR000719">
    <property type="entry name" value="Prot_kinase_dom"/>
</dbReference>
<dbReference type="InterPro" id="IPR008271">
    <property type="entry name" value="Ser/Thr_kinase_AS"/>
</dbReference>
<evidence type="ECO:0000256" key="2">
    <source>
        <dbReference type="ARBA" id="ARBA00022741"/>
    </source>
</evidence>
<dbReference type="Gene3D" id="1.20.120.1020">
    <property type="entry name" value="Prion-inhibition and propagation, HeLo domain"/>
    <property type="match status" value="1"/>
</dbReference>
<dbReference type="Gene3D" id="3.30.200.20">
    <property type="entry name" value="Phosphorylase Kinase, domain 1"/>
    <property type="match status" value="1"/>
</dbReference>
<protein>
    <submittedName>
        <fullName evidence="6">Kinase-like domain-containing protein</fullName>
    </submittedName>
</protein>
<dbReference type="Gene3D" id="1.10.510.10">
    <property type="entry name" value="Transferase(Phosphotransferase) domain 1"/>
    <property type="match status" value="1"/>
</dbReference>
<keyword evidence="3 4" id="KW-0067">ATP-binding</keyword>
<feature type="binding site" evidence="4">
    <location>
        <position position="353"/>
    </location>
    <ligand>
        <name>ATP</name>
        <dbReference type="ChEBI" id="CHEBI:30616"/>
    </ligand>
</feature>
<accession>A0AA39XHF5</accession>
<name>A0AA39XHF5_9PEZI</name>
<evidence type="ECO:0000259" key="5">
    <source>
        <dbReference type="PROSITE" id="PS50011"/>
    </source>
</evidence>
<keyword evidence="2 4" id="KW-0547">Nucleotide-binding</keyword>
<keyword evidence="7" id="KW-1185">Reference proteome</keyword>
<dbReference type="GO" id="GO:0005524">
    <property type="term" value="F:ATP binding"/>
    <property type="evidence" value="ECO:0007669"/>
    <property type="project" value="UniProtKB-UniRule"/>
</dbReference>
<evidence type="ECO:0000313" key="7">
    <source>
        <dbReference type="Proteomes" id="UP001175000"/>
    </source>
</evidence>
<comment type="similarity">
    <text evidence="1">Belongs to the protein kinase superfamily. STE Ser/Thr protein kinase family. STE20 subfamily.</text>
</comment>
<dbReference type="Proteomes" id="UP001175000">
    <property type="component" value="Unassembled WGS sequence"/>
</dbReference>
<dbReference type="PANTHER" id="PTHR45832:SF22">
    <property type="entry name" value="SERINE_THREONINE-PROTEIN KINASE SAMKA-RELATED"/>
    <property type="match status" value="1"/>
</dbReference>
<dbReference type="InterPro" id="IPR051931">
    <property type="entry name" value="PAK3-like"/>
</dbReference>
<dbReference type="GO" id="GO:0004672">
    <property type="term" value="F:protein kinase activity"/>
    <property type="evidence" value="ECO:0007669"/>
    <property type="project" value="InterPro"/>
</dbReference>
<evidence type="ECO:0000256" key="4">
    <source>
        <dbReference type="PROSITE-ProRule" id="PRU10141"/>
    </source>
</evidence>
<evidence type="ECO:0000256" key="3">
    <source>
        <dbReference type="ARBA" id="ARBA00022840"/>
    </source>
</evidence>
<dbReference type="Pfam" id="PF00069">
    <property type="entry name" value="Pkinase"/>
    <property type="match status" value="1"/>
</dbReference>
<organism evidence="6 7">
    <name type="scientific">Immersiella caudata</name>
    <dbReference type="NCBI Taxonomy" id="314043"/>
    <lineage>
        <taxon>Eukaryota</taxon>
        <taxon>Fungi</taxon>
        <taxon>Dikarya</taxon>
        <taxon>Ascomycota</taxon>
        <taxon>Pezizomycotina</taxon>
        <taxon>Sordariomycetes</taxon>
        <taxon>Sordariomycetidae</taxon>
        <taxon>Sordariales</taxon>
        <taxon>Lasiosphaeriaceae</taxon>
        <taxon>Immersiella</taxon>
    </lineage>
</organism>
<feature type="domain" description="Protein kinase" evidence="5">
    <location>
        <begin position="323"/>
        <end position="575"/>
    </location>
</feature>
<dbReference type="SUPFAM" id="SSF56112">
    <property type="entry name" value="Protein kinase-like (PK-like)"/>
    <property type="match status" value="1"/>
</dbReference>
<dbReference type="InterPro" id="IPR029498">
    <property type="entry name" value="HeLo_dom"/>
</dbReference>
<dbReference type="PROSITE" id="PS00107">
    <property type="entry name" value="PROTEIN_KINASE_ATP"/>
    <property type="match status" value="1"/>
</dbReference>
<dbReference type="InterPro" id="IPR017441">
    <property type="entry name" value="Protein_kinase_ATP_BS"/>
</dbReference>
<proteinExistence type="inferred from homology"/>
<dbReference type="AlphaFoldDB" id="A0AA39XHF5"/>
<evidence type="ECO:0000256" key="1">
    <source>
        <dbReference type="ARBA" id="ARBA00008874"/>
    </source>
</evidence>
<evidence type="ECO:0000313" key="6">
    <source>
        <dbReference type="EMBL" id="KAK0634067.1"/>
    </source>
</evidence>
<reference evidence="6" key="1">
    <citation type="submission" date="2023-06" db="EMBL/GenBank/DDBJ databases">
        <title>Genome-scale phylogeny and comparative genomics of the fungal order Sordariales.</title>
        <authorList>
            <consortium name="Lawrence Berkeley National Laboratory"/>
            <person name="Hensen N."/>
            <person name="Bonometti L."/>
            <person name="Westerberg I."/>
            <person name="Brannstrom I.O."/>
            <person name="Guillou S."/>
            <person name="Cros-Aarteil S."/>
            <person name="Calhoun S."/>
            <person name="Haridas S."/>
            <person name="Kuo A."/>
            <person name="Mondo S."/>
            <person name="Pangilinan J."/>
            <person name="Riley R."/>
            <person name="Labutti K."/>
            <person name="Andreopoulos B."/>
            <person name="Lipzen A."/>
            <person name="Chen C."/>
            <person name="Yanf M."/>
            <person name="Daum C."/>
            <person name="Ng V."/>
            <person name="Clum A."/>
            <person name="Steindorff A."/>
            <person name="Ohm R."/>
            <person name="Martin F."/>
            <person name="Silar P."/>
            <person name="Natvig D."/>
            <person name="Lalanne C."/>
            <person name="Gautier V."/>
            <person name="Ament-Velasquez S.L."/>
            <person name="Kruys A."/>
            <person name="Hutchinson M.I."/>
            <person name="Powell A.J."/>
            <person name="Barry K."/>
            <person name="Miller A.N."/>
            <person name="Grigoriev I.V."/>
            <person name="Debuchy R."/>
            <person name="Gladieux P."/>
            <person name="Thoren M.H."/>
            <person name="Johannesson H."/>
        </authorList>
    </citation>
    <scope>NUCLEOTIDE SEQUENCE</scope>
    <source>
        <strain evidence="6">CBS 606.72</strain>
    </source>
</reference>
<dbReference type="InterPro" id="IPR038305">
    <property type="entry name" value="HeLo_sf"/>
</dbReference>
<dbReference type="EMBL" id="JAULSU010000001">
    <property type="protein sequence ID" value="KAK0634067.1"/>
    <property type="molecule type" value="Genomic_DNA"/>
</dbReference>
<dbReference type="Pfam" id="PF14479">
    <property type="entry name" value="HeLo"/>
    <property type="match status" value="1"/>
</dbReference>
<keyword evidence="6" id="KW-0808">Transferase</keyword>
<keyword evidence="6" id="KW-0418">Kinase</keyword>
<dbReference type="PANTHER" id="PTHR45832">
    <property type="entry name" value="SERINE/THREONINE-PROTEIN KINASE SAMKA-RELATED-RELATED"/>
    <property type="match status" value="1"/>
</dbReference>
<dbReference type="InterPro" id="IPR011009">
    <property type="entry name" value="Kinase-like_dom_sf"/>
</dbReference>
<comment type="caution">
    <text evidence="6">The sequence shown here is derived from an EMBL/GenBank/DDBJ whole genome shotgun (WGS) entry which is preliminary data.</text>
</comment>